<evidence type="ECO:0000256" key="3">
    <source>
        <dbReference type="ARBA" id="ARBA00023163"/>
    </source>
</evidence>
<reference evidence="5" key="2">
    <citation type="submission" date="2010-03" db="EMBL/GenBank/DDBJ databases">
        <authorList>
            <person name="Pajon A."/>
        </authorList>
    </citation>
    <scope>NUCLEOTIDE SEQUENCE</scope>
    <source>
        <strain evidence="5">Type strain: 18P13</strain>
    </source>
</reference>
<evidence type="ECO:0000256" key="2">
    <source>
        <dbReference type="ARBA" id="ARBA00023125"/>
    </source>
</evidence>
<dbReference type="HOGENOM" id="CLU_020864_0_0_9"/>
<protein>
    <submittedName>
        <fullName evidence="5">Transcriptional regulators</fullName>
    </submittedName>
</protein>
<dbReference type="PROSITE" id="PS00041">
    <property type="entry name" value="HTH_ARAC_FAMILY_1"/>
    <property type="match status" value="1"/>
</dbReference>
<keyword evidence="1" id="KW-0805">Transcription regulation</keyword>
<dbReference type="SUPFAM" id="SSF46689">
    <property type="entry name" value="Homeodomain-like"/>
    <property type="match status" value="1"/>
</dbReference>
<accession>D4LBW1</accession>
<sequence length="741" mass="83685">MGAKGKIGLILPEINSALDHAFLEGACDQGISLGYDVIVYTGIFNSLREVRFDQYIAGLENIYTLTCSHHLNGVLFAADRFHTDAVIQQIFDSLRQTDVPCLVLGREEPGFPTFEAEEHSGMYQVTKHLIQRHGCRKLYCITGLPNHVSSMERLGGFLDACEEAGIYPQESDVFYGHFWKDIPEQIGVQIASGALPCPDGIVCASDVMAAALVRSLTAHGIRVPEDLVVTGYDGGMDAAVCDPPLTTVQGRDRQYGAEAVCRLHTMMTGQNCACICPAQSVWIGKSCGCTGMKHPENDEGFWLERYVYNQMQRNAEQQTFIATDFIHRMTEASDLHELSDRIDQVGHIFTKADWIDICLCRDWQGNARNPDDVRQYGFPEQMYLLLSKRFGGNPQSGFLFPTSQVLPALQTSHDPHVLVLTSLHCDGQILGFTAMGFQDSRAVRIDETYVSWCDAVSNGLKVLQQRIRVQLYPHHLEQLETDPVTGMLNRGGFLFRLPEVTAGYLKAGNRCVLLLLTYYPDQINQLDPVAAIGEAIRSYHTHRLCCRIEDSIFAVLMPMQPGENEAASIVDLTAFVENSLRARFKIRQVPEFIDYTVQLTSTSREAVEQQLEQGVLQLMQQKQTVQNHYLDYKAQIIRMRRRMVVNPQLEWNISDIAEQLCISKSHLQRLYKQVFASSIKDDIISVRLKRAAQLLSHTDLRIREVALQCGYNNENHFMRQFREKTGMTATDYRKLHRQNSA</sequence>
<evidence type="ECO:0000313" key="5">
    <source>
        <dbReference type="EMBL" id="CBL17106.1"/>
    </source>
</evidence>
<dbReference type="KEGG" id="rch:RUM_09350"/>
<dbReference type="SUPFAM" id="SSF53822">
    <property type="entry name" value="Periplasmic binding protein-like I"/>
    <property type="match status" value="1"/>
</dbReference>
<dbReference type="GO" id="GO:0000976">
    <property type="term" value="F:transcription cis-regulatory region binding"/>
    <property type="evidence" value="ECO:0007669"/>
    <property type="project" value="TreeGrafter"/>
</dbReference>
<evidence type="ECO:0000259" key="4">
    <source>
        <dbReference type="PROSITE" id="PS01124"/>
    </source>
</evidence>
<reference evidence="5" key="1">
    <citation type="submission" date="2010-03" db="EMBL/GenBank/DDBJ databases">
        <title>The genome sequence of Ruminococcus sp. 18P13.</title>
        <authorList>
            <consortium name="metaHIT consortium -- http://www.metahit.eu/"/>
            <person name="Pajon A."/>
            <person name="Turner K."/>
            <person name="Parkhill J."/>
            <person name="Bernalier A."/>
        </authorList>
    </citation>
    <scope>NUCLEOTIDE SEQUENCE [LARGE SCALE GENOMIC DNA]</scope>
    <source>
        <strain evidence="5">Type strain: 18P13</strain>
    </source>
</reference>
<dbReference type="InterPro" id="IPR018060">
    <property type="entry name" value="HTH_AraC"/>
</dbReference>
<dbReference type="PANTHER" id="PTHR30146">
    <property type="entry name" value="LACI-RELATED TRANSCRIPTIONAL REPRESSOR"/>
    <property type="match status" value="1"/>
</dbReference>
<dbReference type="GeneID" id="83155698"/>
<dbReference type="InterPro" id="IPR018062">
    <property type="entry name" value="HTH_AraC-typ_CS"/>
</dbReference>
<dbReference type="STRING" id="213810.RUM_09350"/>
<dbReference type="InterPro" id="IPR028082">
    <property type="entry name" value="Peripla_BP_I"/>
</dbReference>
<keyword evidence="6" id="KW-1185">Reference proteome</keyword>
<dbReference type="Gene3D" id="1.10.10.60">
    <property type="entry name" value="Homeodomain-like"/>
    <property type="match status" value="2"/>
</dbReference>
<dbReference type="RefSeq" id="WP_015558013.1">
    <property type="nucleotide sequence ID" value="NC_021039.1"/>
</dbReference>
<dbReference type="InterPro" id="IPR009057">
    <property type="entry name" value="Homeodomain-like_sf"/>
</dbReference>
<dbReference type="OrthoDB" id="2061242at2"/>
<dbReference type="PANTHER" id="PTHR30146:SF24">
    <property type="entry name" value="XYLOSE OPERON REGULATORY PROTEIN"/>
    <property type="match status" value="1"/>
</dbReference>
<dbReference type="Proteomes" id="UP000007054">
    <property type="component" value="Chromosome"/>
</dbReference>
<dbReference type="AlphaFoldDB" id="D4LBW1"/>
<dbReference type="Pfam" id="PF13377">
    <property type="entry name" value="Peripla_BP_3"/>
    <property type="match status" value="1"/>
</dbReference>
<dbReference type="Pfam" id="PF12833">
    <property type="entry name" value="HTH_18"/>
    <property type="match status" value="1"/>
</dbReference>
<dbReference type="Gene3D" id="3.40.50.2300">
    <property type="match status" value="2"/>
</dbReference>
<dbReference type="InterPro" id="IPR046335">
    <property type="entry name" value="LacI/GalR-like_sensor"/>
</dbReference>
<proteinExistence type="predicted"/>
<keyword evidence="2" id="KW-0238">DNA-binding</keyword>
<dbReference type="PROSITE" id="PS01124">
    <property type="entry name" value="HTH_ARAC_FAMILY_2"/>
    <property type="match status" value="1"/>
</dbReference>
<dbReference type="SMART" id="SM00342">
    <property type="entry name" value="HTH_ARAC"/>
    <property type="match status" value="1"/>
</dbReference>
<dbReference type="PATRIC" id="fig|213810.4.peg.840"/>
<dbReference type="EMBL" id="FP929052">
    <property type="protein sequence ID" value="CBL17106.1"/>
    <property type="molecule type" value="Genomic_DNA"/>
</dbReference>
<dbReference type="GO" id="GO:0003700">
    <property type="term" value="F:DNA-binding transcription factor activity"/>
    <property type="evidence" value="ECO:0007669"/>
    <property type="project" value="InterPro"/>
</dbReference>
<keyword evidence="3" id="KW-0804">Transcription</keyword>
<name>D4LBW1_RUMC1</name>
<feature type="domain" description="HTH araC/xylS-type" evidence="4">
    <location>
        <begin position="637"/>
        <end position="735"/>
    </location>
</feature>
<gene>
    <name evidence="5" type="ordered locus">RUM_09350</name>
</gene>
<evidence type="ECO:0000256" key="1">
    <source>
        <dbReference type="ARBA" id="ARBA00023015"/>
    </source>
</evidence>
<organism evidence="5 6">
    <name type="scientific">Ruminococcus champanellensis (strain DSM 18848 / JCM 17042 / KCTC 15320 / 18P13)</name>
    <dbReference type="NCBI Taxonomy" id="213810"/>
    <lineage>
        <taxon>Bacteria</taxon>
        <taxon>Bacillati</taxon>
        <taxon>Bacillota</taxon>
        <taxon>Clostridia</taxon>
        <taxon>Eubacteriales</taxon>
        <taxon>Oscillospiraceae</taxon>
        <taxon>Ruminococcus</taxon>
    </lineage>
</organism>
<dbReference type="CDD" id="cd06267">
    <property type="entry name" value="PBP1_LacI_sugar_binding-like"/>
    <property type="match status" value="1"/>
</dbReference>
<dbReference type="BioCyc" id="RCHA213810:RUM_RS04490-MONOMER"/>
<evidence type="ECO:0000313" key="6">
    <source>
        <dbReference type="Proteomes" id="UP000007054"/>
    </source>
</evidence>